<feature type="region of interest" description="Disordered" evidence="4">
    <location>
        <begin position="129"/>
        <end position="229"/>
    </location>
</feature>
<dbReference type="PANTHER" id="PTHR21553:SF26">
    <property type="entry name" value="ALMS MOTIF DOMAIN-CONTAINING PROTEIN"/>
    <property type="match status" value="1"/>
</dbReference>
<dbReference type="PANTHER" id="PTHR21553">
    <property type="entry name" value="ALMS1-RELATED"/>
    <property type="match status" value="1"/>
</dbReference>
<keyword evidence="7" id="KW-1185">Reference proteome</keyword>
<evidence type="ECO:0000256" key="2">
    <source>
        <dbReference type="ARBA" id="ARBA00022490"/>
    </source>
</evidence>
<evidence type="ECO:0000259" key="5">
    <source>
        <dbReference type="Pfam" id="PF15309"/>
    </source>
</evidence>
<keyword evidence="3" id="KW-0206">Cytoskeleton</keyword>
<proteinExistence type="predicted"/>
<name>A0A7K5XBT3_9CHAR</name>
<dbReference type="GO" id="GO:0046599">
    <property type="term" value="P:regulation of centriole replication"/>
    <property type="evidence" value="ECO:0007669"/>
    <property type="project" value="TreeGrafter"/>
</dbReference>
<evidence type="ECO:0000256" key="4">
    <source>
        <dbReference type="SAM" id="MobiDB-lite"/>
    </source>
</evidence>
<feature type="compositionally biased region" description="Basic and acidic residues" evidence="4">
    <location>
        <begin position="129"/>
        <end position="156"/>
    </location>
</feature>
<evidence type="ECO:0000256" key="3">
    <source>
        <dbReference type="ARBA" id="ARBA00023212"/>
    </source>
</evidence>
<reference evidence="6 7" key="1">
    <citation type="submission" date="2019-09" db="EMBL/GenBank/DDBJ databases">
        <title>Bird 10,000 Genomes (B10K) Project - Family phase.</title>
        <authorList>
            <person name="Zhang G."/>
        </authorList>
    </citation>
    <scope>NUCLEOTIDE SEQUENCE [LARGE SCALE GENOMIC DNA]</scope>
    <source>
        <strain evidence="6">B10K-DU-012-55</strain>
        <tissue evidence="6">Muscle</tissue>
    </source>
</reference>
<dbReference type="InterPro" id="IPR029299">
    <property type="entry name" value="ALMS_motif"/>
</dbReference>
<dbReference type="EMBL" id="VYZM01008525">
    <property type="protein sequence ID" value="NWU50930.1"/>
    <property type="molecule type" value="Genomic_DNA"/>
</dbReference>
<feature type="compositionally biased region" description="Polar residues" evidence="4">
    <location>
        <begin position="158"/>
        <end position="167"/>
    </location>
</feature>
<organism evidence="6 7">
    <name type="scientific">Dromas ardeola</name>
    <dbReference type="NCBI Taxonomy" id="458190"/>
    <lineage>
        <taxon>Eukaryota</taxon>
        <taxon>Metazoa</taxon>
        <taxon>Chordata</taxon>
        <taxon>Craniata</taxon>
        <taxon>Vertebrata</taxon>
        <taxon>Euteleostomi</taxon>
        <taxon>Archelosauria</taxon>
        <taxon>Archosauria</taxon>
        <taxon>Dinosauria</taxon>
        <taxon>Saurischia</taxon>
        <taxon>Theropoda</taxon>
        <taxon>Coelurosauria</taxon>
        <taxon>Aves</taxon>
        <taxon>Neognathae</taxon>
        <taxon>Neoaves</taxon>
        <taxon>Charadriiformes</taxon>
        <taxon>Dromadidae</taxon>
        <taxon>Dromas</taxon>
    </lineage>
</organism>
<evidence type="ECO:0000313" key="6">
    <source>
        <dbReference type="EMBL" id="NWU50930.1"/>
    </source>
</evidence>
<keyword evidence="2" id="KW-0963">Cytoplasm</keyword>
<dbReference type="GO" id="GO:0005829">
    <property type="term" value="C:cytosol"/>
    <property type="evidence" value="ECO:0007669"/>
    <property type="project" value="TreeGrafter"/>
</dbReference>
<dbReference type="Proteomes" id="UP000586671">
    <property type="component" value="Unassembled WGS sequence"/>
</dbReference>
<feature type="compositionally biased region" description="Basic and acidic residues" evidence="4">
    <location>
        <begin position="177"/>
        <end position="198"/>
    </location>
</feature>
<dbReference type="GO" id="GO:0005814">
    <property type="term" value="C:centriole"/>
    <property type="evidence" value="ECO:0007669"/>
    <property type="project" value="TreeGrafter"/>
</dbReference>
<sequence>ETESGRGIMEEPELTLISSNDISIAESDVEHPNQEKIKEDKINNPACVDQPEFNVFTEETQFLPLAPDPDSSMFVRPNGSSEAQSPHESHVPSHQTAVMLLEFAATPGSLQESFLKRKKNFIQKSLKRVEEIKNKERENEKPEARQFQRGKSEKLSRQKASFLTSEKQGAVANQLKKVGEVKVSSPEDRKSGEMEMHQRTSRLYNQLAEVKSRKEEKTRQETYAKNREKAKEFQKEMLEKLRAKKTWK</sequence>
<feature type="compositionally biased region" description="Basic and acidic residues" evidence="4">
    <location>
        <begin position="28"/>
        <end position="42"/>
    </location>
</feature>
<feature type="region of interest" description="Disordered" evidence="4">
    <location>
        <begin position="65"/>
        <end position="93"/>
    </location>
</feature>
<dbReference type="AlphaFoldDB" id="A0A7K5XBT3"/>
<feature type="region of interest" description="Disordered" evidence="4">
    <location>
        <begin position="1"/>
        <end position="43"/>
    </location>
</feature>
<accession>A0A7K5XBT3</accession>
<comment type="caution">
    <text evidence="6">The sequence shown here is derived from an EMBL/GenBank/DDBJ whole genome shotgun (WGS) entry which is preliminary data.</text>
</comment>
<comment type="subcellular location">
    <subcellularLocation>
        <location evidence="1">Cytoplasm</location>
        <location evidence="1">Cytoskeleton</location>
        <location evidence="1">Microtubule organizing center</location>
        <location evidence="1">Centrosome</location>
    </subcellularLocation>
</comment>
<feature type="non-terminal residue" evidence="6">
    <location>
        <position position="248"/>
    </location>
</feature>
<protein>
    <submittedName>
        <fullName evidence="6">CE295 protein</fullName>
    </submittedName>
</protein>
<feature type="non-terminal residue" evidence="6">
    <location>
        <position position="1"/>
    </location>
</feature>
<evidence type="ECO:0000313" key="7">
    <source>
        <dbReference type="Proteomes" id="UP000586671"/>
    </source>
</evidence>
<evidence type="ECO:0000256" key="1">
    <source>
        <dbReference type="ARBA" id="ARBA00004300"/>
    </source>
</evidence>
<dbReference type="Pfam" id="PF15309">
    <property type="entry name" value="ALMS_motif"/>
    <property type="match status" value="1"/>
</dbReference>
<feature type="compositionally biased region" description="Basic and acidic residues" evidence="4">
    <location>
        <begin position="210"/>
        <end position="229"/>
    </location>
</feature>
<feature type="domain" description="ALMS motif" evidence="5">
    <location>
        <begin position="109"/>
        <end position="243"/>
    </location>
</feature>
<gene>
    <name evidence="6" type="primary">Cep295_0</name>
    <name evidence="6" type="ORF">DROARD_R01794</name>
</gene>
<dbReference type="GO" id="GO:0005813">
    <property type="term" value="C:centrosome"/>
    <property type="evidence" value="ECO:0007669"/>
    <property type="project" value="UniProtKB-SubCell"/>
</dbReference>